<dbReference type="EMBL" id="CP097509">
    <property type="protein sequence ID" value="URE16089.1"/>
    <property type="molecule type" value="Genomic_DNA"/>
</dbReference>
<dbReference type="Pfam" id="PF00010">
    <property type="entry name" value="HLH"/>
    <property type="match status" value="1"/>
</dbReference>
<dbReference type="Gene3D" id="4.10.280.10">
    <property type="entry name" value="Helix-loop-helix DNA-binding domain"/>
    <property type="match status" value="1"/>
</dbReference>
<evidence type="ECO:0000256" key="3">
    <source>
        <dbReference type="ARBA" id="ARBA00023163"/>
    </source>
</evidence>
<comment type="similarity">
    <text evidence="1">Belongs to the bHLH protein family.</text>
</comment>
<evidence type="ECO:0000259" key="6">
    <source>
        <dbReference type="PROSITE" id="PS50888"/>
    </source>
</evidence>
<organism evidence="7 8">
    <name type="scientific">Musa troglodytarum</name>
    <name type="common">fe'i banana</name>
    <dbReference type="NCBI Taxonomy" id="320322"/>
    <lineage>
        <taxon>Eukaryota</taxon>
        <taxon>Viridiplantae</taxon>
        <taxon>Streptophyta</taxon>
        <taxon>Embryophyta</taxon>
        <taxon>Tracheophyta</taxon>
        <taxon>Spermatophyta</taxon>
        <taxon>Magnoliopsida</taxon>
        <taxon>Liliopsida</taxon>
        <taxon>Zingiberales</taxon>
        <taxon>Musaceae</taxon>
        <taxon>Musa</taxon>
    </lineage>
</organism>
<evidence type="ECO:0000313" key="7">
    <source>
        <dbReference type="EMBL" id="URE16089.1"/>
    </source>
</evidence>
<dbReference type="Proteomes" id="UP001055439">
    <property type="component" value="Chromosome 7"/>
</dbReference>
<dbReference type="InterPro" id="IPR036638">
    <property type="entry name" value="HLH_DNA-bd_sf"/>
</dbReference>
<evidence type="ECO:0000256" key="4">
    <source>
        <dbReference type="SAM" id="Coils"/>
    </source>
</evidence>
<dbReference type="SUPFAM" id="SSF47459">
    <property type="entry name" value="HLH, helix-loop-helix DNA-binding domain"/>
    <property type="match status" value="1"/>
</dbReference>
<name>A0A9E7GQ61_9LILI</name>
<feature type="domain" description="BHLH" evidence="6">
    <location>
        <begin position="339"/>
        <end position="388"/>
    </location>
</feature>
<keyword evidence="2" id="KW-0805">Transcription regulation</keyword>
<dbReference type="InterPro" id="IPR055477">
    <property type="entry name" value="DUF7049"/>
</dbReference>
<dbReference type="SMART" id="SM00353">
    <property type="entry name" value="HLH"/>
    <property type="match status" value="1"/>
</dbReference>
<dbReference type="InterPro" id="IPR045239">
    <property type="entry name" value="bHLH95_bHLH"/>
</dbReference>
<feature type="compositionally biased region" description="Low complexity" evidence="5">
    <location>
        <begin position="185"/>
        <end position="207"/>
    </location>
</feature>
<evidence type="ECO:0000256" key="2">
    <source>
        <dbReference type="ARBA" id="ARBA00023015"/>
    </source>
</evidence>
<evidence type="ECO:0000256" key="1">
    <source>
        <dbReference type="ARBA" id="ARBA00005510"/>
    </source>
</evidence>
<keyword evidence="8" id="KW-1185">Reference proteome</keyword>
<dbReference type="PANTHER" id="PTHR46665:SF1">
    <property type="entry name" value="SPERMATOGENESIS- AND OOGENESIS-SPECIFIC BASIC HELIX-LOOP-HELIX-CONTAINING PROTEIN 1"/>
    <property type="match status" value="1"/>
</dbReference>
<accession>A0A9E7GQ61</accession>
<dbReference type="InterPro" id="IPR055478">
    <property type="entry name" value="DUF7050"/>
</dbReference>
<sequence>MDSIFLLSPDARSRFLRTAGRVLGCSYICLWSPLHHPPSSYLTSMVGWHRDDDSTHPSSSSGSPSRGLFDAYRRSVCDIQHSCIPGLAYKNSLPYFELRDADLMDLASMRVQRRFYQEAGIKTALFLGCPSGEIELGTTSPSNANMQMNVQKVFSEDFIRQSQLGSGEFIQQAQLGQVLPIPDQSRPSSSFSSSSSSSSLWSRSVGSPEYSSVPLTKASGGSIMPDSALPHYATMEAYGRYRNVLLPSAARDDAEITRAMLAVISSTSFSTTLMSFQTSEPAAGGSVRAFKPYCPALAPKSKTNPSLHGQKMIKKLIKLLTAMNAMRFGAPLQDARTTSNQMHHMISERKRREKLNESFDALRMLLPRGSKKDKASVLDNTKNYLNTLRTQISELDERNRLLEVQLRHQRENEEDGYPNETVQVRITGSSELEERNRLPEVQLRHQGENEEDGDPNEIVQVRITRSSESTSETQRINIGVTVRVECNAIDMILNVLERLKRMRGATLMSVETRKRSSQTNVCMEASLTLQVKCGDCDEEAFKEAVAEAAYSALAASSTTAP</sequence>
<dbReference type="Pfam" id="PF23133">
    <property type="entry name" value="DUF7050"/>
    <property type="match status" value="1"/>
</dbReference>
<protein>
    <recommendedName>
        <fullName evidence="6">BHLH domain-containing protein</fullName>
    </recommendedName>
</protein>
<evidence type="ECO:0000313" key="8">
    <source>
        <dbReference type="Proteomes" id="UP001055439"/>
    </source>
</evidence>
<reference evidence="7" key="1">
    <citation type="submission" date="2022-05" db="EMBL/GenBank/DDBJ databases">
        <title>The Musa troglodytarum L. genome provides insights into the mechanism of non-climacteric behaviour and enrichment of carotenoids.</title>
        <authorList>
            <person name="Wang J."/>
        </authorList>
    </citation>
    <scope>NUCLEOTIDE SEQUENCE</scope>
    <source>
        <tissue evidence="7">Leaf</tissue>
    </source>
</reference>
<evidence type="ECO:0000256" key="5">
    <source>
        <dbReference type="SAM" id="MobiDB-lite"/>
    </source>
</evidence>
<dbReference type="OrthoDB" id="5778525at2759"/>
<dbReference type="InterPro" id="IPR011598">
    <property type="entry name" value="bHLH_dom"/>
</dbReference>
<feature type="region of interest" description="Disordered" evidence="5">
    <location>
        <begin position="181"/>
        <end position="208"/>
    </location>
</feature>
<dbReference type="PROSITE" id="PS50888">
    <property type="entry name" value="BHLH"/>
    <property type="match status" value="1"/>
</dbReference>
<dbReference type="AlphaFoldDB" id="A0A9E7GQ61"/>
<proteinExistence type="inferred from homology"/>
<dbReference type="CDD" id="cd11393">
    <property type="entry name" value="bHLH_AtbHLH_like"/>
    <property type="match status" value="1"/>
</dbReference>
<dbReference type="Pfam" id="PF23132">
    <property type="entry name" value="DUF7049"/>
    <property type="match status" value="1"/>
</dbReference>
<feature type="coiled-coil region" evidence="4">
    <location>
        <begin position="378"/>
        <end position="412"/>
    </location>
</feature>
<gene>
    <name evidence="7" type="ORF">MUK42_11339</name>
</gene>
<dbReference type="InterPro" id="IPR044658">
    <property type="entry name" value="bHLH92/bHLH041-like"/>
</dbReference>
<dbReference type="PANTHER" id="PTHR46665">
    <property type="entry name" value="TRANSCRIPTION FACTOR BHLH041-RELATED-RELATED"/>
    <property type="match status" value="1"/>
</dbReference>
<keyword evidence="4" id="KW-0175">Coiled coil</keyword>
<keyword evidence="3" id="KW-0804">Transcription</keyword>
<dbReference type="GO" id="GO:0046983">
    <property type="term" value="F:protein dimerization activity"/>
    <property type="evidence" value="ECO:0007669"/>
    <property type="project" value="InterPro"/>
</dbReference>